<organism evidence="7 8">
    <name type="scientific">Bombardia bombarda</name>
    <dbReference type="NCBI Taxonomy" id="252184"/>
    <lineage>
        <taxon>Eukaryota</taxon>
        <taxon>Fungi</taxon>
        <taxon>Dikarya</taxon>
        <taxon>Ascomycota</taxon>
        <taxon>Pezizomycotina</taxon>
        <taxon>Sordariomycetes</taxon>
        <taxon>Sordariomycetidae</taxon>
        <taxon>Sordariales</taxon>
        <taxon>Lasiosphaeriaceae</taxon>
        <taxon>Bombardia</taxon>
    </lineage>
</organism>
<keyword evidence="3" id="KW-0805">Transcription regulation</keyword>
<dbReference type="PROSITE" id="PS50048">
    <property type="entry name" value="ZN2_CY6_FUNGAL_2"/>
    <property type="match status" value="1"/>
</dbReference>
<dbReference type="GO" id="GO:0000981">
    <property type="term" value="F:DNA-binding transcription factor activity, RNA polymerase II-specific"/>
    <property type="evidence" value="ECO:0007669"/>
    <property type="project" value="InterPro"/>
</dbReference>
<dbReference type="GO" id="GO:0008270">
    <property type="term" value="F:zinc ion binding"/>
    <property type="evidence" value="ECO:0007669"/>
    <property type="project" value="InterPro"/>
</dbReference>
<dbReference type="InterPro" id="IPR001138">
    <property type="entry name" value="Zn2Cys6_DnaBD"/>
</dbReference>
<proteinExistence type="predicted"/>
<comment type="caution">
    <text evidence="7">The sequence shown here is derived from an EMBL/GenBank/DDBJ whole genome shotgun (WGS) entry which is preliminary data.</text>
</comment>
<dbReference type="Proteomes" id="UP001174934">
    <property type="component" value="Unassembled WGS sequence"/>
</dbReference>
<dbReference type="PANTHER" id="PTHR47660:SF3">
    <property type="entry name" value="FINGER DOMAIN PROTEIN, PUTATIVE (AFU_ORTHOLOGUE AFUA_4G03310)-RELATED"/>
    <property type="match status" value="1"/>
</dbReference>
<dbReference type="Pfam" id="PF00172">
    <property type="entry name" value="Zn_clus"/>
    <property type="match status" value="1"/>
</dbReference>
<feature type="domain" description="Zn(2)-C6 fungal-type" evidence="6">
    <location>
        <begin position="28"/>
        <end position="58"/>
    </location>
</feature>
<dbReference type="InterPro" id="IPR036864">
    <property type="entry name" value="Zn2-C6_fun-type_DNA-bd_sf"/>
</dbReference>
<evidence type="ECO:0000256" key="2">
    <source>
        <dbReference type="ARBA" id="ARBA00022833"/>
    </source>
</evidence>
<dbReference type="AlphaFoldDB" id="A0AA40C7K5"/>
<dbReference type="SUPFAM" id="SSF57701">
    <property type="entry name" value="Zn2/Cys6 DNA-binding domain"/>
    <property type="match status" value="1"/>
</dbReference>
<keyword evidence="1" id="KW-0479">Metal-binding</keyword>
<evidence type="ECO:0000313" key="8">
    <source>
        <dbReference type="Proteomes" id="UP001174934"/>
    </source>
</evidence>
<evidence type="ECO:0000256" key="5">
    <source>
        <dbReference type="ARBA" id="ARBA00023242"/>
    </source>
</evidence>
<keyword evidence="4" id="KW-0804">Transcription</keyword>
<evidence type="ECO:0000256" key="1">
    <source>
        <dbReference type="ARBA" id="ARBA00022723"/>
    </source>
</evidence>
<protein>
    <recommendedName>
        <fullName evidence="6">Zn(2)-C6 fungal-type domain-containing protein</fullName>
    </recommendedName>
</protein>
<evidence type="ECO:0000256" key="4">
    <source>
        <dbReference type="ARBA" id="ARBA00023163"/>
    </source>
</evidence>
<dbReference type="Gene3D" id="4.10.240.10">
    <property type="entry name" value="Zn(2)-C6 fungal-type DNA-binding domain"/>
    <property type="match status" value="1"/>
</dbReference>
<gene>
    <name evidence="7" type="ORF">B0T17DRAFT_614411</name>
</gene>
<sequence>MEELITTNEAASTAGSAEVAAAASRQKSCNACVKSKRRCDKRAPVCTRCAERREICVYAKRRRSSSGGTSPEPGRRQRNFLDFDELVATGSSSNRADLDTSSSGGGGGLSYTTTAYASTANSAADRSPFSMDPLPHSSSIEFDFLDLLNQDHPLPNPATSVSYPAPLSAAVVDGNGDACADMGMHNIDPFLNFMGNSIDAASGSSSDMWLVQTEQPGLLVERPGTPADEEIQSAYEKMDALCSDFEAWQLYEPSTRAHYFFNRIKGLTADFAAANATCFLHRHLYKDHAPPYILACFSTSVMYTNRTAANKGMVMRTLQRNVDDFHAQTSSANTTNSVKVVVTPQEKLARAQTLCLYQTIRLFDGDVTLRTQGERDLPLFETWLAELCRLRENLSDLGGAARLEDGRRRELVPPKDWERWIFAESVRRTIIMAYSMLSMYDMLKGSVNDGYNDNDEGPWSYVHRWTLSRHLWEAESSSAFYRMWEEKPRYIISNYSLDEFLKHGKGDDVDEFAKILLTAYMGQDETEAFISGKGGVGGGVSGATAVF</sequence>
<name>A0AA40C7K5_9PEZI</name>
<evidence type="ECO:0000256" key="3">
    <source>
        <dbReference type="ARBA" id="ARBA00023015"/>
    </source>
</evidence>
<dbReference type="PANTHER" id="PTHR47660">
    <property type="entry name" value="TRANSCRIPTION FACTOR WITH C2H2 AND ZN(2)-CYS(6) DNA BINDING DOMAIN (EUROFUNG)-RELATED-RELATED"/>
    <property type="match status" value="1"/>
</dbReference>
<accession>A0AA40C7K5</accession>
<dbReference type="EMBL" id="JAULSR010000002">
    <property type="protein sequence ID" value="KAK0628506.1"/>
    <property type="molecule type" value="Genomic_DNA"/>
</dbReference>
<evidence type="ECO:0000259" key="6">
    <source>
        <dbReference type="PROSITE" id="PS50048"/>
    </source>
</evidence>
<dbReference type="CDD" id="cd00067">
    <property type="entry name" value="GAL4"/>
    <property type="match status" value="1"/>
</dbReference>
<keyword evidence="8" id="KW-1185">Reference proteome</keyword>
<dbReference type="SMART" id="SM00066">
    <property type="entry name" value="GAL4"/>
    <property type="match status" value="1"/>
</dbReference>
<reference evidence="7" key="1">
    <citation type="submission" date="2023-06" db="EMBL/GenBank/DDBJ databases">
        <title>Genome-scale phylogeny and comparative genomics of the fungal order Sordariales.</title>
        <authorList>
            <consortium name="Lawrence Berkeley National Laboratory"/>
            <person name="Hensen N."/>
            <person name="Bonometti L."/>
            <person name="Westerberg I."/>
            <person name="Brannstrom I.O."/>
            <person name="Guillou S."/>
            <person name="Cros-Aarteil S."/>
            <person name="Calhoun S."/>
            <person name="Haridas S."/>
            <person name="Kuo A."/>
            <person name="Mondo S."/>
            <person name="Pangilinan J."/>
            <person name="Riley R."/>
            <person name="LaButti K."/>
            <person name="Andreopoulos B."/>
            <person name="Lipzen A."/>
            <person name="Chen C."/>
            <person name="Yanf M."/>
            <person name="Daum C."/>
            <person name="Ng V."/>
            <person name="Clum A."/>
            <person name="Steindorff A."/>
            <person name="Ohm R."/>
            <person name="Martin F."/>
            <person name="Silar P."/>
            <person name="Natvig D."/>
            <person name="Lalanne C."/>
            <person name="Gautier V."/>
            <person name="Ament-velasquez S.L."/>
            <person name="Kruys A."/>
            <person name="Hutchinson M.I."/>
            <person name="Powell A.J."/>
            <person name="Barry K."/>
            <person name="Miller A.N."/>
            <person name="Grigoriev I.V."/>
            <person name="Debuchy R."/>
            <person name="Gladieux P."/>
            <person name="Thoren M.H."/>
            <person name="Johannesson H."/>
        </authorList>
    </citation>
    <scope>NUCLEOTIDE SEQUENCE</scope>
    <source>
        <strain evidence="7">SMH3391-2</strain>
    </source>
</reference>
<keyword evidence="5" id="KW-0539">Nucleus</keyword>
<keyword evidence="2" id="KW-0862">Zinc</keyword>
<evidence type="ECO:0000313" key="7">
    <source>
        <dbReference type="EMBL" id="KAK0628506.1"/>
    </source>
</evidence>